<evidence type="ECO:0000313" key="3">
    <source>
        <dbReference type="Proteomes" id="UP000276133"/>
    </source>
</evidence>
<name>A0A3M7SST1_BRAPC</name>
<gene>
    <name evidence="2" type="ORF">BpHYR1_012062</name>
</gene>
<feature type="compositionally biased region" description="Low complexity" evidence="1">
    <location>
        <begin position="52"/>
        <end position="62"/>
    </location>
</feature>
<dbReference type="AlphaFoldDB" id="A0A3M7SST1"/>
<accession>A0A3M7SST1</accession>
<sequence length="309" mass="35105">MSKHYEERYYSRDEMRDSFDEDRRSNSRRRSSSRSRRGPPADEQYYRRGMDRSGSGSSISSMASDYEYRTHCVGERPMVRAPRDVIRAPTPPPVIQRVVERAPTPEPDIVERVIVRPQPQQLIERIIERPRTPPPRIIDKEICEPAPPPIVRTRIVKVDHSAKHYSSSGSRYGIPSSRSGVYTYSPVEYDCGYDDSYSTSYSTSELYPPQNYNTYASPSIFNAPPPPPPPPITNVSYQPAAPNMGMNSQPGYAPTAYSTGFSYGYRAPNMQGYPGPSLQHNGHFWLKKINSDLELIFFLASGEIKILIR</sequence>
<feature type="region of interest" description="Disordered" evidence="1">
    <location>
        <begin position="1"/>
        <end position="62"/>
    </location>
</feature>
<dbReference type="EMBL" id="REGN01000846">
    <property type="protein sequence ID" value="RNA38618.1"/>
    <property type="molecule type" value="Genomic_DNA"/>
</dbReference>
<keyword evidence="3" id="KW-1185">Reference proteome</keyword>
<reference evidence="2 3" key="1">
    <citation type="journal article" date="2018" name="Sci. Rep.">
        <title>Genomic signatures of local adaptation to the degree of environmental predictability in rotifers.</title>
        <authorList>
            <person name="Franch-Gras L."/>
            <person name="Hahn C."/>
            <person name="Garcia-Roger E.M."/>
            <person name="Carmona M.J."/>
            <person name="Serra M."/>
            <person name="Gomez A."/>
        </authorList>
    </citation>
    <scope>NUCLEOTIDE SEQUENCE [LARGE SCALE GENOMIC DNA]</scope>
    <source>
        <strain evidence="2">HYR1</strain>
    </source>
</reference>
<evidence type="ECO:0000256" key="1">
    <source>
        <dbReference type="SAM" id="MobiDB-lite"/>
    </source>
</evidence>
<protein>
    <submittedName>
        <fullName evidence="2">Uncharacterized protein</fullName>
    </submittedName>
</protein>
<dbReference type="OrthoDB" id="10072194at2759"/>
<proteinExistence type="predicted"/>
<feature type="compositionally biased region" description="Basic and acidic residues" evidence="1">
    <location>
        <begin position="1"/>
        <end position="25"/>
    </location>
</feature>
<organism evidence="2 3">
    <name type="scientific">Brachionus plicatilis</name>
    <name type="common">Marine rotifer</name>
    <name type="synonym">Brachionus muelleri</name>
    <dbReference type="NCBI Taxonomy" id="10195"/>
    <lineage>
        <taxon>Eukaryota</taxon>
        <taxon>Metazoa</taxon>
        <taxon>Spiralia</taxon>
        <taxon>Gnathifera</taxon>
        <taxon>Rotifera</taxon>
        <taxon>Eurotatoria</taxon>
        <taxon>Monogononta</taxon>
        <taxon>Pseudotrocha</taxon>
        <taxon>Ploima</taxon>
        <taxon>Brachionidae</taxon>
        <taxon>Brachionus</taxon>
    </lineage>
</organism>
<evidence type="ECO:0000313" key="2">
    <source>
        <dbReference type="EMBL" id="RNA38618.1"/>
    </source>
</evidence>
<feature type="compositionally biased region" description="Basic residues" evidence="1">
    <location>
        <begin position="26"/>
        <end position="37"/>
    </location>
</feature>
<comment type="caution">
    <text evidence="2">The sequence shown here is derived from an EMBL/GenBank/DDBJ whole genome shotgun (WGS) entry which is preliminary data.</text>
</comment>
<dbReference type="Proteomes" id="UP000276133">
    <property type="component" value="Unassembled WGS sequence"/>
</dbReference>